<sequence length="94" mass="11008">MRTRVAWYLCPTTLLPVYSPGRQSLPEHWPGRQSPPAHSPGRQDQHETYLPQRRRGTHLPKWMREPTRPLPMPRPGRPGWLTPGQQWRANGGQW</sequence>
<name>A0A9W5UVG4_9ACTN</name>
<evidence type="ECO:0000313" key="3">
    <source>
        <dbReference type="Proteomes" id="UP000607311"/>
    </source>
</evidence>
<dbReference type="OrthoDB" id="3392986at2"/>
<organism evidence="2 3">
    <name type="scientific">Micromonospora sediminimaris</name>
    <dbReference type="NCBI Taxonomy" id="547162"/>
    <lineage>
        <taxon>Bacteria</taxon>
        <taxon>Bacillati</taxon>
        <taxon>Actinomycetota</taxon>
        <taxon>Actinomycetes</taxon>
        <taxon>Micromonosporales</taxon>
        <taxon>Micromonosporaceae</taxon>
        <taxon>Micromonospora</taxon>
    </lineage>
</organism>
<dbReference type="RefSeq" id="WP_093403130.1">
    <property type="nucleotide sequence ID" value="NZ_BOPD01000036.1"/>
</dbReference>
<dbReference type="Proteomes" id="UP000607311">
    <property type="component" value="Unassembled WGS sequence"/>
</dbReference>
<gene>
    <name evidence="2" type="ORF">Vse01_49390</name>
</gene>
<accession>A0A9W5UVG4</accession>
<evidence type="ECO:0000313" key="2">
    <source>
        <dbReference type="EMBL" id="GIJ35791.1"/>
    </source>
</evidence>
<keyword evidence="3" id="KW-1185">Reference proteome</keyword>
<evidence type="ECO:0000256" key="1">
    <source>
        <dbReference type="SAM" id="MobiDB-lite"/>
    </source>
</evidence>
<feature type="region of interest" description="Disordered" evidence="1">
    <location>
        <begin position="19"/>
        <end position="94"/>
    </location>
</feature>
<dbReference type="EMBL" id="BOPD01000036">
    <property type="protein sequence ID" value="GIJ35791.1"/>
    <property type="molecule type" value="Genomic_DNA"/>
</dbReference>
<dbReference type="AlphaFoldDB" id="A0A9W5UVG4"/>
<comment type="caution">
    <text evidence="2">The sequence shown here is derived from an EMBL/GenBank/DDBJ whole genome shotgun (WGS) entry which is preliminary data.</text>
</comment>
<protein>
    <submittedName>
        <fullName evidence="2">Uncharacterized protein</fullName>
    </submittedName>
</protein>
<reference evidence="2" key="1">
    <citation type="submission" date="2021-01" db="EMBL/GenBank/DDBJ databases">
        <title>Whole genome shotgun sequence of Verrucosispora sediminis NBRC 107745.</title>
        <authorList>
            <person name="Komaki H."/>
            <person name="Tamura T."/>
        </authorList>
    </citation>
    <scope>NUCLEOTIDE SEQUENCE</scope>
    <source>
        <strain evidence="2">NBRC 107745</strain>
    </source>
</reference>
<proteinExistence type="predicted"/>